<proteinExistence type="predicted"/>
<protein>
    <recommendedName>
        <fullName evidence="3">Transposase</fullName>
    </recommendedName>
</protein>
<comment type="caution">
    <text evidence="1">The sequence shown here is derived from an EMBL/GenBank/DDBJ whole genome shotgun (WGS) entry which is preliminary data.</text>
</comment>
<evidence type="ECO:0008006" key="3">
    <source>
        <dbReference type="Google" id="ProtNLM"/>
    </source>
</evidence>
<keyword evidence="2" id="KW-1185">Reference proteome</keyword>
<evidence type="ECO:0000313" key="2">
    <source>
        <dbReference type="Proteomes" id="UP001589891"/>
    </source>
</evidence>
<name>A0ABV6SME2_AZOPA</name>
<dbReference type="EMBL" id="JBHLSS010000094">
    <property type="protein sequence ID" value="MFC0710701.1"/>
    <property type="molecule type" value="Genomic_DNA"/>
</dbReference>
<accession>A0ABV6SME2</accession>
<evidence type="ECO:0000313" key="1">
    <source>
        <dbReference type="EMBL" id="MFC0710701.1"/>
    </source>
</evidence>
<dbReference type="Proteomes" id="UP001589891">
    <property type="component" value="Unassembled WGS sequence"/>
</dbReference>
<gene>
    <name evidence="1" type="ORF">ACFFGX_14485</name>
</gene>
<sequence>MEQLLLEQRRTNQLLLMLIEALGESESDPDAEPVHYLDGSSIHLRSADG</sequence>
<reference evidence="1 2" key="1">
    <citation type="submission" date="2024-09" db="EMBL/GenBank/DDBJ databases">
        <authorList>
            <person name="Sun Q."/>
            <person name="Mori K."/>
        </authorList>
    </citation>
    <scope>NUCLEOTIDE SEQUENCE [LARGE SCALE GENOMIC DNA]</scope>
    <source>
        <strain evidence="1 2">NCAIM B.01794</strain>
    </source>
</reference>
<dbReference type="RefSeq" id="WP_376947054.1">
    <property type="nucleotide sequence ID" value="NZ_CP171449.1"/>
</dbReference>
<organism evidence="1 2">
    <name type="scientific">Azorhizophilus paspali</name>
    <name type="common">Azotobacter paspali</name>
    <dbReference type="NCBI Taxonomy" id="69963"/>
    <lineage>
        <taxon>Bacteria</taxon>
        <taxon>Pseudomonadati</taxon>
        <taxon>Pseudomonadota</taxon>
        <taxon>Gammaproteobacteria</taxon>
        <taxon>Pseudomonadales</taxon>
        <taxon>Pseudomonadaceae</taxon>
        <taxon>Azorhizophilus</taxon>
    </lineage>
</organism>